<proteinExistence type="predicted"/>
<name>A0AAE1XQU2_9LAMI</name>
<evidence type="ECO:0000313" key="2">
    <source>
        <dbReference type="EMBL" id="KAK4416370.1"/>
    </source>
</evidence>
<dbReference type="EMBL" id="JACGWO010000010">
    <property type="protein sequence ID" value="KAK4416370.1"/>
    <property type="molecule type" value="Genomic_DNA"/>
</dbReference>
<feature type="region of interest" description="Disordered" evidence="1">
    <location>
        <begin position="25"/>
        <end position="55"/>
    </location>
</feature>
<reference evidence="2" key="2">
    <citation type="journal article" date="2024" name="Plant">
        <title>Genomic evolution and insights into agronomic trait innovations of Sesamum species.</title>
        <authorList>
            <person name="Miao H."/>
            <person name="Wang L."/>
            <person name="Qu L."/>
            <person name="Liu H."/>
            <person name="Sun Y."/>
            <person name="Le M."/>
            <person name="Wang Q."/>
            <person name="Wei S."/>
            <person name="Zheng Y."/>
            <person name="Lin W."/>
            <person name="Duan Y."/>
            <person name="Cao H."/>
            <person name="Xiong S."/>
            <person name="Wang X."/>
            <person name="Wei L."/>
            <person name="Li C."/>
            <person name="Ma Q."/>
            <person name="Ju M."/>
            <person name="Zhao R."/>
            <person name="Li G."/>
            <person name="Mu C."/>
            <person name="Tian Q."/>
            <person name="Mei H."/>
            <person name="Zhang T."/>
            <person name="Gao T."/>
            <person name="Zhang H."/>
        </authorList>
    </citation>
    <scope>NUCLEOTIDE SEQUENCE</scope>
    <source>
        <strain evidence="2">3651</strain>
    </source>
</reference>
<feature type="region of interest" description="Disordered" evidence="1">
    <location>
        <begin position="72"/>
        <end position="99"/>
    </location>
</feature>
<organism evidence="2 3">
    <name type="scientific">Sesamum alatum</name>
    <dbReference type="NCBI Taxonomy" id="300844"/>
    <lineage>
        <taxon>Eukaryota</taxon>
        <taxon>Viridiplantae</taxon>
        <taxon>Streptophyta</taxon>
        <taxon>Embryophyta</taxon>
        <taxon>Tracheophyta</taxon>
        <taxon>Spermatophyta</taxon>
        <taxon>Magnoliopsida</taxon>
        <taxon>eudicotyledons</taxon>
        <taxon>Gunneridae</taxon>
        <taxon>Pentapetalae</taxon>
        <taxon>asterids</taxon>
        <taxon>lamiids</taxon>
        <taxon>Lamiales</taxon>
        <taxon>Pedaliaceae</taxon>
        <taxon>Sesamum</taxon>
    </lineage>
</organism>
<keyword evidence="3" id="KW-1185">Reference proteome</keyword>
<reference evidence="2" key="1">
    <citation type="submission" date="2020-06" db="EMBL/GenBank/DDBJ databases">
        <authorList>
            <person name="Li T."/>
            <person name="Hu X."/>
            <person name="Zhang T."/>
            <person name="Song X."/>
            <person name="Zhang H."/>
            <person name="Dai N."/>
            <person name="Sheng W."/>
            <person name="Hou X."/>
            <person name="Wei L."/>
        </authorList>
    </citation>
    <scope>NUCLEOTIDE SEQUENCE</scope>
    <source>
        <strain evidence="2">3651</strain>
        <tissue evidence="2">Leaf</tissue>
    </source>
</reference>
<feature type="compositionally biased region" description="Polar residues" evidence="1">
    <location>
        <begin position="25"/>
        <end position="37"/>
    </location>
</feature>
<evidence type="ECO:0000313" key="3">
    <source>
        <dbReference type="Proteomes" id="UP001293254"/>
    </source>
</evidence>
<comment type="caution">
    <text evidence="2">The sequence shown here is derived from an EMBL/GenBank/DDBJ whole genome shotgun (WGS) entry which is preliminary data.</text>
</comment>
<sequence>MHQSNLLSNNQRRSSKRLVNQQKELLLDQNGTSNNGFVRNASGRKESDRSSSPLSAPFSWLKRCADTLLEQRENNKKRRKEEDVVAYGSEDTTPCSPENCSNTSKIEHTVMPFNHTPVGAETSIYIDKIITIQEVTTVGLERVAGDNEDSEFAQDGDKVENNGKAALELNGKL</sequence>
<protein>
    <submittedName>
        <fullName evidence="2">Uncharacterized protein</fullName>
    </submittedName>
</protein>
<dbReference type="AlphaFoldDB" id="A0AAE1XQU2"/>
<feature type="compositionally biased region" description="Polar residues" evidence="1">
    <location>
        <begin position="90"/>
        <end position="99"/>
    </location>
</feature>
<accession>A0AAE1XQU2</accession>
<evidence type="ECO:0000256" key="1">
    <source>
        <dbReference type="SAM" id="MobiDB-lite"/>
    </source>
</evidence>
<dbReference type="Proteomes" id="UP001293254">
    <property type="component" value="Unassembled WGS sequence"/>
</dbReference>
<gene>
    <name evidence="2" type="ORF">Salat_2462500</name>
</gene>